<dbReference type="PANTHER" id="PTHR10885:SF0">
    <property type="entry name" value="ISOPENTENYL-DIPHOSPHATE DELTA-ISOMERASE"/>
    <property type="match status" value="1"/>
</dbReference>
<comment type="caution">
    <text evidence="2">The sequence shown here is derived from an EMBL/GenBank/DDBJ whole genome shotgun (WGS) entry which is preliminary data.</text>
</comment>
<dbReference type="SUPFAM" id="SSF55811">
    <property type="entry name" value="Nudix"/>
    <property type="match status" value="1"/>
</dbReference>
<dbReference type="GO" id="GO:0003824">
    <property type="term" value="F:catalytic activity"/>
    <property type="evidence" value="ECO:0007669"/>
    <property type="project" value="UniProtKB-ARBA"/>
</dbReference>
<organism evidence="2 3">
    <name type="scientific">Aquibacillus koreensis</name>
    <dbReference type="NCBI Taxonomy" id="279446"/>
    <lineage>
        <taxon>Bacteria</taxon>
        <taxon>Bacillati</taxon>
        <taxon>Bacillota</taxon>
        <taxon>Bacilli</taxon>
        <taxon>Bacillales</taxon>
        <taxon>Bacillaceae</taxon>
        <taxon>Aquibacillus</taxon>
    </lineage>
</organism>
<dbReference type="AlphaFoldDB" id="A0A9X3WNX6"/>
<dbReference type="PANTHER" id="PTHR10885">
    <property type="entry name" value="ISOPENTENYL-DIPHOSPHATE DELTA-ISOMERASE"/>
    <property type="match status" value="1"/>
</dbReference>
<dbReference type="PROSITE" id="PS51462">
    <property type="entry name" value="NUDIX"/>
    <property type="match status" value="1"/>
</dbReference>
<dbReference type="InterPro" id="IPR000086">
    <property type="entry name" value="NUDIX_hydrolase_dom"/>
</dbReference>
<evidence type="ECO:0000259" key="1">
    <source>
        <dbReference type="PROSITE" id="PS51462"/>
    </source>
</evidence>
<accession>A0A9X3WNX6</accession>
<gene>
    <name evidence="2" type="ORF">NC661_18620</name>
</gene>
<evidence type="ECO:0000313" key="3">
    <source>
        <dbReference type="Proteomes" id="UP001145072"/>
    </source>
</evidence>
<sequence length="202" mass="23236">MSELLDIFDEHFNPLGSASRKEVHQKGLWHQTFHCWVVMEQNNQTYLLFQIRHPNKDTFPSKLDISAAGHLLSGETISDGVREVKEELGIDVTLDELLKFGIVKEKLVGKDFIDCEYCHLFMHHTDLSLSQFSIQEEELTGLVLVKVDDFDNLINDNVGSIKAEGYKMEHGTQRDCQMDVTKQDFVPHHHDYYITVCQAVKS</sequence>
<dbReference type="Gene3D" id="3.90.79.10">
    <property type="entry name" value="Nucleoside Triphosphate Pyrophosphohydrolase"/>
    <property type="match status" value="1"/>
</dbReference>
<dbReference type="Pfam" id="PF00293">
    <property type="entry name" value="NUDIX"/>
    <property type="match status" value="1"/>
</dbReference>
<keyword evidence="3" id="KW-1185">Reference proteome</keyword>
<evidence type="ECO:0000313" key="2">
    <source>
        <dbReference type="EMBL" id="MDC3422370.1"/>
    </source>
</evidence>
<dbReference type="CDD" id="cd04692">
    <property type="entry name" value="NUDIX_Hydrolase"/>
    <property type="match status" value="1"/>
</dbReference>
<reference evidence="2" key="1">
    <citation type="submission" date="2022-06" db="EMBL/GenBank/DDBJ databases">
        <title>Aquibacillus sp. a new bacterium isolated from soil saline samples.</title>
        <authorList>
            <person name="Galisteo C."/>
            <person name="De La Haba R."/>
            <person name="Sanchez-Porro C."/>
            <person name="Ventosa A."/>
        </authorList>
    </citation>
    <scope>NUCLEOTIDE SEQUENCE</scope>
    <source>
        <strain evidence="2">JCM 12387</strain>
    </source>
</reference>
<name>A0A9X3WNX6_9BACI</name>
<dbReference type="Proteomes" id="UP001145072">
    <property type="component" value="Unassembled WGS sequence"/>
</dbReference>
<protein>
    <submittedName>
        <fullName evidence="2">NUDIX domain-containing protein</fullName>
    </submittedName>
</protein>
<dbReference type="RefSeq" id="WP_259865776.1">
    <property type="nucleotide sequence ID" value="NZ_JAMQJZ010000020.1"/>
</dbReference>
<dbReference type="InterPro" id="IPR015797">
    <property type="entry name" value="NUDIX_hydrolase-like_dom_sf"/>
</dbReference>
<feature type="domain" description="Nudix hydrolase" evidence="1">
    <location>
        <begin position="28"/>
        <end position="167"/>
    </location>
</feature>
<dbReference type="EMBL" id="JAMQJZ010000020">
    <property type="protein sequence ID" value="MDC3422370.1"/>
    <property type="molecule type" value="Genomic_DNA"/>
</dbReference>
<proteinExistence type="predicted"/>